<dbReference type="KEGG" id="pfy:PFICI_14961"/>
<organism evidence="2 3">
    <name type="scientific">Pestalotiopsis fici (strain W106-1 / CGMCC3.15140)</name>
    <dbReference type="NCBI Taxonomy" id="1229662"/>
    <lineage>
        <taxon>Eukaryota</taxon>
        <taxon>Fungi</taxon>
        <taxon>Dikarya</taxon>
        <taxon>Ascomycota</taxon>
        <taxon>Pezizomycotina</taxon>
        <taxon>Sordariomycetes</taxon>
        <taxon>Xylariomycetidae</taxon>
        <taxon>Amphisphaeriales</taxon>
        <taxon>Sporocadaceae</taxon>
        <taxon>Pestalotiopsis</taxon>
    </lineage>
</organism>
<dbReference type="Proteomes" id="UP000030651">
    <property type="component" value="Unassembled WGS sequence"/>
</dbReference>
<feature type="domain" description="Class II aldolase/adducin N-terminal" evidence="1">
    <location>
        <begin position="67"/>
        <end position="252"/>
    </location>
</feature>
<dbReference type="SUPFAM" id="SSF53639">
    <property type="entry name" value="AraD/HMP-PK domain-like"/>
    <property type="match status" value="1"/>
</dbReference>
<proteinExistence type="predicted"/>
<dbReference type="PANTHER" id="PTHR10672">
    <property type="entry name" value="ADDUCIN"/>
    <property type="match status" value="1"/>
</dbReference>
<accession>W3WKL5</accession>
<dbReference type="AlphaFoldDB" id="W3WKL5"/>
<gene>
    <name evidence="2" type="ORF">PFICI_14961</name>
</gene>
<sequence length="318" mass="34584">MAPSAISEVPPSVLPTKVKDQVQQSDAGVPMRDGLDKTPLEAISHGTALPGIPTFSSFVEERKHILTHMAATFRFVARQGFTEGMAGHISVRDPEHEHLMWMNPLGRHFGMMTAGDLICLDINTGRIVGGNTSRPANAAGFLIHSAVHKRRPHDIHAICHFHSIAGRAWSAFARPLDMLSQDICNFHNAHAVYADYGGIVFGNTEGERIADALGQHNKGAILMNHGLITVGWTVDEAGFMFGLLDRGCQIQLQVEAAAASGLKKNIISDEEAAYNFTMASEKNALYREAQPDLEYEFMMAGGEEVVAKGFEALSPLQL</sequence>
<dbReference type="FunFam" id="3.40.225.10:FF:000009">
    <property type="entry name" value="Class II aldolase/adducin N-terminal"/>
    <property type="match status" value="1"/>
</dbReference>
<evidence type="ECO:0000313" key="3">
    <source>
        <dbReference type="Proteomes" id="UP000030651"/>
    </source>
</evidence>
<dbReference type="PANTHER" id="PTHR10672:SF25">
    <property type="entry name" value="MEIOTICALLY UP-REGULATED GENE 14 PROTEIN"/>
    <property type="match status" value="1"/>
</dbReference>
<dbReference type="NCBIfam" id="NF004855">
    <property type="entry name" value="PRK06208.1"/>
    <property type="match status" value="1"/>
</dbReference>
<dbReference type="OrthoDB" id="3238794at2759"/>
<dbReference type="Gene3D" id="3.40.225.10">
    <property type="entry name" value="Class II aldolase/adducin N-terminal domain"/>
    <property type="match status" value="1"/>
</dbReference>
<evidence type="ECO:0000313" key="2">
    <source>
        <dbReference type="EMBL" id="ETS73356.1"/>
    </source>
</evidence>
<reference evidence="3" key="1">
    <citation type="journal article" date="2015" name="BMC Genomics">
        <title>Genomic and transcriptomic analysis of the endophytic fungus Pestalotiopsis fici reveals its lifestyle and high potential for synthesis of natural products.</title>
        <authorList>
            <person name="Wang X."/>
            <person name="Zhang X."/>
            <person name="Liu L."/>
            <person name="Xiang M."/>
            <person name="Wang W."/>
            <person name="Sun X."/>
            <person name="Che Y."/>
            <person name="Guo L."/>
            <person name="Liu G."/>
            <person name="Guo L."/>
            <person name="Wang C."/>
            <person name="Yin W.B."/>
            <person name="Stadler M."/>
            <person name="Zhang X."/>
            <person name="Liu X."/>
        </authorList>
    </citation>
    <scope>NUCLEOTIDE SEQUENCE [LARGE SCALE GENOMIC DNA]</scope>
    <source>
        <strain evidence="3">W106-1 / CGMCC3.15140</strain>
    </source>
</reference>
<dbReference type="Pfam" id="PF00596">
    <property type="entry name" value="Aldolase_II"/>
    <property type="match status" value="1"/>
</dbReference>
<dbReference type="HOGENOM" id="CLU_006033_1_2_1"/>
<dbReference type="InterPro" id="IPR051017">
    <property type="entry name" value="Aldolase-II_Adducin_sf"/>
</dbReference>
<dbReference type="STRING" id="1229662.W3WKL5"/>
<dbReference type="OMA" id="IWMNPIG"/>
<dbReference type="GO" id="GO:0051015">
    <property type="term" value="F:actin filament binding"/>
    <property type="evidence" value="ECO:0007669"/>
    <property type="project" value="TreeGrafter"/>
</dbReference>
<dbReference type="EMBL" id="KI912122">
    <property type="protein sequence ID" value="ETS73356.1"/>
    <property type="molecule type" value="Genomic_DNA"/>
</dbReference>
<dbReference type="InParanoid" id="W3WKL5"/>
<protein>
    <recommendedName>
        <fullName evidence="1">Class II aldolase/adducin N-terminal domain-containing protein</fullName>
    </recommendedName>
</protein>
<dbReference type="RefSeq" id="XP_007841733.1">
    <property type="nucleotide sequence ID" value="XM_007843542.1"/>
</dbReference>
<evidence type="ECO:0000259" key="1">
    <source>
        <dbReference type="SMART" id="SM01007"/>
    </source>
</evidence>
<dbReference type="SMART" id="SM01007">
    <property type="entry name" value="Aldolase_II"/>
    <property type="match status" value="1"/>
</dbReference>
<name>W3WKL5_PESFW</name>
<dbReference type="eggNOG" id="KOG3699">
    <property type="taxonomic scope" value="Eukaryota"/>
</dbReference>
<dbReference type="InterPro" id="IPR036409">
    <property type="entry name" value="Aldolase_II/adducin_N_sf"/>
</dbReference>
<dbReference type="InterPro" id="IPR001303">
    <property type="entry name" value="Aldolase_II/adducin_N"/>
</dbReference>
<dbReference type="GO" id="GO:0005856">
    <property type="term" value="C:cytoskeleton"/>
    <property type="evidence" value="ECO:0007669"/>
    <property type="project" value="TreeGrafter"/>
</dbReference>
<keyword evidence="3" id="KW-1185">Reference proteome</keyword>
<dbReference type="GeneID" id="19279974"/>